<dbReference type="RefSeq" id="WP_253577747.1">
    <property type="nucleotide sequence ID" value="NZ_JAMFTQ010000006.1"/>
</dbReference>
<evidence type="ECO:0000313" key="3">
    <source>
        <dbReference type="Proteomes" id="UP001204000"/>
    </source>
</evidence>
<proteinExistence type="predicted"/>
<organism evidence="2 3">
    <name type="scientific">Corynebacterium stercoris</name>
    <dbReference type="NCBI Taxonomy" id="2943490"/>
    <lineage>
        <taxon>Bacteria</taxon>
        <taxon>Bacillati</taxon>
        <taxon>Actinomycetota</taxon>
        <taxon>Actinomycetes</taxon>
        <taxon>Mycobacteriales</taxon>
        <taxon>Corynebacteriaceae</taxon>
        <taxon>Corynebacterium</taxon>
    </lineage>
</organism>
<accession>A0ABT1G1E7</accession>
<dbReference type="InterPro" id="IPR045598">
    <property type="entry name" value="DUF6457"/>
</dbReference>
<dbReference type="Proteomes" id="UP001204000">
    <property type="component" value="Unassembled WGS sequence"/>
</dbReference>
<evidence type="ECO:0000259" key="1">
    <source>
        <dbReference type="Pfam" id="PF20058"/>
    </source>
</evidence>
<keyword evidence="3" id="KW-1185">Reference proteome</keyword>
<dbReference type="EMBL" id="JAMFTQ010000006">
    <property type="protein sequence ID" value="MCP1387844.1"/>
    <property type="molecule type" value="Genomic_DNA"/>
</dbReference>
<dbReference type="Pfam" id="PF20058">
    <property type="entry name" value="DUF6457"/>
    <property type="match status" value="1"/>
</dbReference>
<evidence type="ECO:0000313" key="2">
    <source>
        <dbReference type="EMBL" id="MCP1387844.1"/>
    </source>
</evidence>
<sequence>MADSLTSTHEWLDTVAEDLGADPALVRELVGDILDMTAAVAHNGPSRPAAPTTAFVVGLAAGQRFGALGGSADEVRTMIAQVEQLLTTYQPAEEQDAE</sequence>
<reference evidence="2" key="1">
    <citation type="submission" date="2022-05" db="EMBL/GenBank/DDBJ databases">
        <title>Corynebacterium sp. TA-R-1 sp. nov., isolated from human feces.</title>
        <authorList>
            <person name="Shamsuzzaman M."/>
            <person name="Dahal R.H."/>
        </authorList>
    </citation>
    <scope>NUCLEOTIDE SEQUENCE</scope>
    <source>
        <strain evidence="2">TA-R-1</strain>
    </source>
</reference>
<name>A0ABT1G1E7_9CORY</name>
<gene>
    <name evidence="2" type="ORF">M5J20_06520</name>
</gene>
<comment type="caution">
    <text evidence="2">The sequence shown here is derived from an EMBL/GenBank/DDBJ whole genome shotgun (WGS) entry which is preliminary data.</text>
</comment>
<feature type="domain" description="DUF6457" evidence="1">
    <location>
        <begin position="6"/>
        <end position="93"/>
    </location>
</feature>
<protein>
    <submittedName>
        <fullName evidence="2">DUF6457 domain-containing protein</fullName>
    </submittedName>
</protein>